<dbReference type="SUPFAM" id="SSF49764">
    <property type="entry name" value="HSP20-like chaperones"/>
    <property type="match status" value="1"/>
</dbReference>
<gene>
    <name evidence="4" type="ORF">JQ619_04765</name>
</gene>
<dbReference type="RefSeq" id="WP_012043630.1">
    <property type="nucleotide sequence ID" value="NZ_JABFDP010000007.1"/>
</dbReference>
<comment type="similarity">
    <text evidence="1 2">Belongs to the small heat shock protein (HSP20) family.</text>
</comment>
<dbReference type="CDD" id="cd06464">
    <property type="entry name" value="ACD_sHsps-like"/>
    <property type="match status" value="1"/>
</dbReference>
<dbReference type="Gene3D" id="2.60.40.790">
    <property type="match status" value="1"/>
</dbReference>
<proteinExistence type="inferred from homology"/>
<evidence type="ECO:0000256" key="2">
    <source>
        <dbReference type="RuleBase" id="RU003616"/>
    </source>
</evidence>
<accession>A0ABS5G1X1</accession>
<name>A0ABS5G1X1_9BRAD</name>
<dbReference type="InterPro" id="IPR008978">
    <property type="entry name" value="HSP20-like_chaperone"/>
</dbReference>
<feature type="domain" description="SHSP" evidence="3">
    <location>
        <begin position="58"/>
        <end position="173"/>
    </location>
</feature>
<dbReference type="EMBL" id="JAFCLK010000004">
    <property type="protein sequence ID" value="MBR1135069.1"/>
    <property type="molecule type" value="Genomic_DNA"/>
</dbReference>
<dbReference type="InterPro" id="IPR031107">
    <property type="entry name" value="Small_HSP"/>
</dbReference>
<dbReference type="PROSITE" id="PS01031">
    <property type="entry name" value="SHSP"/>
    <property type="match status" value="1"/>
</dbReference>
<evidence type="ECO:0000313" key="5">
    <source>
        <dbReference type="Proteomes" id="UP001314635"/>
    </source>
</evidence>
<keyword evidence="5" id="KW-1185">Reference proteome</keyword>
<dbReference type="Proteomes" id="UP001314635">
    <property type="component" value="Unassembled WGS sequence"/>
</dbReference>
<dbReference type="PANTHER" id="PTHR11527">
    <property type="entry name" value="HEAT-SHOCK PROTEIN 20 FAMILY MEMBER"/>
    <property type="match status" value="1"/>
</dbReference>
<organism evidence="4 5">
    <name type="scientific">Bradyrhizobium denitrificans</name>
    <dbReference type="NCBI Taxonomy" id="2734912"/>
    <lineage>
        <taxon>Bacteria</taxon>
        <taxon>Pseudomonadati</taxon>
        <taxon>Pseudomonadota</taxon>
        <taxon>Alphaproteobacteria</taxon>
        <taxon>Hyphomicrobiales</taxon>
        <taxon>Nitrobacteraceae</taxon>
        <taxon>Bradyrhizobium</taxon>
    </lineage>
</organism>
<dbReference type="InterPro" id="IPR002068">
    <property type="entry name" value="A-crystallin/Hsp20_dom"/>
</dbReference>
<comment type="caution">
    <text evidence="4">The sequence shown here is derived from an EMBL/GenBank/DDBJ whole genome shotgun (WGS) entry which is preliminary data.</text>
</comment>
<reference evidence="5" key="1">
    <citation type="journal article" date="2021" name="ISME J.">
        <title>Evolutionary origin and ecological implication of a unique nif island in free-living Bradyrhizobium lineages.</title>
        <authorList>
            <person name="Tao J."/>
        </authorList>
    </citation>
    <scope>NUCLEOTIDE SEQUENCE [LARGE SCALE GENOMIC DNA]</scope>
    <source>
        <strain evidence="5">SZCCT0094</strain>
    </source>
</reference>
<protein>
    <submittedName>
        <fullName evidence="4">Hsp20/alpha crystallin family protein</fullName>
    </submittedName>
</protein>
<evidence type="ECO:0000256" key="1">
    <source>
        <dbReference type="PROSITE-ProRule" id="PRU00285"/>
    </source>
</evidence>
<evidence type="ECO:0000259" key="3">
    <source>
        <dbReference type="PROSITE" id="PS01031"/>
    </source>
</evidence>
<dbReference type="Pfam" id="PF00011">
    <property type="entry name" value="HSP20"/>
    <property type="match status" value="1"/>
</dbReference>
<evidence type="ECO:0000313" key="4">
    <source>
        <dbReference type="EMBL" id="MBR1135069.1"/>
    </source>
</evidence>
<sequence>MAEPTKLPVNTDKATAPSVQGWRPFESLRREIDRVFEDFHSGIWRTPSLFDQLPSLPRTRSFAVAPAVDVAEHDNAYEVSAELPGLDEKNVEVKVTNGVLSIRGEKQEDKEEKKKDYYVRERSFGSFERSFQIPDGVDTDKIEAVFRQGVLKVTLPKKPEVQKAAKTIDIKAA</sequence>